<dbReference type="Proteomes" id="UP000736335">
    <property type="component" value="Unassembled WGS sequence"/>
</dbReference>
<protein>
    <submittedName>
        <fullName evidence="1">Uncharacterized protein</fullName>
    </submittedName>
</protein>
<dbReference type="AlphaFoldDB" id="A0A9P6H8I2"/>
<accession>A0A9P6H8I2</accession>
<dbReference type="EMBL" id="WIUZ02000013">
    <property type="protein sequence ID" value="KAF9781760.1"/>
    <property type="molecule type" value="Genomic_DNA"/>
</dbReference>
<name>A0A9P6H8I2_9AGAM</name>
<keyword evidence="2" id="KW-1185">Reference proteome</keyword>
<feature type="non-terminal residue" evidence="1">
    <location>
        <position position="69"/>
    </location>
</feature>
<organism evidence="1 2">
    <name type="scientific">Thelephora terrestris</name>
    <dbReference type="NCBI Taxonomy" id="56493"/>
    <lineage>
        <taxon>Eukaryota</taxon>
        <taxon>Fungi</taxon>
        <taxon>Dikarya</taxon>
        <taxon>Basidiomycota</taxon>
        <taxon>Agaricomycotina</taxon>
        <taxon>Agaricomycetes</taxon>
        <taxon>Thelephorales</taxon>
        <taxon>Thelephoraceae</taxon>
        <taxon>Thelephora</taxon>
    </lineage>
</organism>
<gene>
    <name evidence="1" type="ORF">BJ322DRAFT_987342</name>
</gene>
<reference evidence="1" key="1">
    <citation type="journal article" date="2020" name="Nat. Commun.">
        <title>Large-scale genome sequencing of mycorrhizal fungi provides insights into the early evolution of symbiotic traits.</title>
        <authorList>
            <person name="Miyauchi S."/>
            <person name="Kiss E."/>
            <person name="Kuo A."/>
            <person name="Drula E."/>
            <person name="Kohler A."/>
            <person name="Sanchez-Garcia M."/>
            <person name="Morin E."/>
            <person name="Andreopoulos B."/>
            <person name="Barry K.W."/>
            <person name="Bonito G."/>
            <person name="Buee M."/>
            <person name="Carver A."/>
            <person name="Chen C."/>
            <person name="Cichocki N."/>
            <person name="Clum A."/>
            <person name="Culley D."/>
            <person name="Crous P.W."/>
            <person name="Fauchery L."/>
            <person name="Girlanda M."/>
            <person name="Hayes R.D."/>
            <person name="Keri Z."/>
            <person name="LaButti K."/>
            <person name="Lipzen A."/>
            <person name="Lombard V."/>
            <person name="Magnuson J."/>
            <person name="Maillard F."/>
            <person name="Murat C."/>
            <person name="Nolan M."/>
            <person name="Ohm R.A."/>
            <person name="Pangilinan J."/>
            <person name="Pereira M.F."/>
            <person name="Perotto S."/>
            <person name="Peter M."/>
            <person name="Pfister S."/>
            <person name="Riley R."/>
            <person name="Sitrit Y."/>
            <person name="Stielow J.B."/>
            <person name="Szollosi G."/>
            <person name="Zifcakova L."/>
            <person name="Stursova M."/>
            <person name="Spatafora J.W."/>
            <person name="Tedersoo L."/>
            <person name="Vaario L.M."/>
            <person name="Yamada A."/>
            <person name="Yan M."/>
            <person name="Wang P."/>
            <person name="Xu J."/>
            <person name="Bruns T."/>
            <person name="Baldrian P."/>
            <person name="Vilgalys R."/>
            <person name="Dunand C."/>
            <person name="Henrissat B."/>
            <person name="Grigoriev I.V."/>
            <person name="Hibbett D."/>
            <person name="Nagy L.G."/>
            <person name="Martin F.M."/>
        </authorList>
    </citation>
    <scope>NUCLEOTIDE SEQUENCE</scope>
    <source>
        <strain evidence="1">UH-Tt-Lm1</strain>
    </source>
</reference>
<comment type="caution">
    <text evidence="1">The sequence shown here is derived from an EMBL/GenBank/DDBJ whole genome shotgun (WGS) entry which is preliminary data.</text>
</comment>
<reference evidence="1" key="2">
    <citation type="submission" date="2020-11" db="EMBL/GenBank/DDBJ databases">
        <authorList>
            <consortium name="DOE Joint Genome Institute"/>
            <person name="Kuo A."/>
            <person name="Miyauchi S."/>
            <person name="Kiss E."/>
            <person name="Drula E."/>
            <person name="Kohler A."/>
            <person name="Sanchez-Garcia M."/>
            <person name="Andreopoulos B."/>
            <person name="Barry K.W."/>
            <person name="Bonito G."/>
            <person name="Buee M."/>
            <person name="Carver A."/>
            <person name="Chen C."/>
            <person name="Cichocki N."/>
            <person name="Clum A."/>
            <person name="Culley D."/>
            <person name="Crous P.W."/>
            <person name="Fauchery L."/>
            <person name="Girlanda M."/>
            <person name="Hayes R."/>
            <person name="Keri Z."/>
            <person name="Labutti K."/>
            <person name="Lipzen A."/>
            <person name="Lombard V."/>
            <person name="Magnuson J."/>
            <person name="Maillard F."/>
            <person name="Morin E."/>
            <person name="Murat C."/>
            <person name="Nolan M."/>
            <person name="Ohm R."/>
            <person name="Pangilinan J."/>
            <person name="Pereira M."/>
            <person name="Perotto S."/>
            <person name="Peter M."/>
            <person name="Riley R."/>
            <person name="Sitrit Y."/>
            <person name="Stielow B."/>
            <person name="Szollosi G."/>
            <person name="Zifcakova L."/>
            <person name="Stursova M."/>
            <person name="Spatafora J.W."/>
            <person name="Tedersoo L."/>
            <person name="Vaario L.-M."/>
            <person name="Yamada A."/>
            <person name="Yan M."/>
            <person name="Wang P."/>
            <person name="Xu J."/>
            <person name="Bruns T."/>
            <person name="Baldrian P."/>
            <person name="Vilgalys R."/>
            <person name="Henrissat B."/>
            <person name="Grigoriev I.V."/>
            <person name="Hibbett D."/>
            <person name="Nagy L.G."/>
            <person name="Martin F.M."/>
        </authorList>
    </citation>
    <scope>NUCLEOTIDE SEQUENCE</scope>
    <source>
        <strain evidence="1">UH-Tt-Lm1</strain>
    </source>
</reference>
<evidence type="ECO:0000313" key="1">
    <source>
        <dbReference type="EMBL" id="KAF9781760.1"/>
    </source>
</evidence>
<feature type="non-terminal residue" evidence="1">
    <location>
        <position position="1"/>
    </location>
</feature>
<sequence>VNECTGTPYWRVLYPNTHFRDNAQTLRSLILINTNIPTNSYDQIHFPTQDVTGVRITRERQSILLINVY</sequence>
<proteinExistence type="predicted"/>
<dbReference type="OrthoDB" id="2840473at2759"/>
<evidence type="ECO:0000313" key="2">
    <source>
        <dbReference type="Proteomes" id="UP000736335"/>
    </source>
</evidence>